<evidence type="ECO:0000313" key="3">
    <source>
        <dbReference type="Proteomes" id="UP000653411"/>
    </source>
</evidence>
<dbReference type="PANTHER" id="PTHR33498:SF1">
    <property type="entry name" value="TRANSPOSASE FOR INSERTION SEQUENCE ELEMENT IS1557"/>
    <property type="match status" value="1"/>
</dbReference>
<proteinExistence type="predicted"/>
<gene>
    <name evidence="2" type="ORF">GCM10011578_050630</name>
</gene>
<dbReference type="InterPro" id="IPR047951">
    <property type="entry name" value="Transpos_ISL3"/>
</dbReference>
<evidence type="ECO:0000259" key="1">
    <source>
        <dbReference type="PROSITE" id="PS50531"/>
    </source>
</evidence>
<keyword evidence="3" id="KW-1185">Reference proteome</keyword>
<reference evidence="2" key="1">
    <citation type="journal article" date="2014" name="Int. J. Syst. Evol. Microbiol.">
        <title>Complete genome sequence of Corynebacterium casei LMG S-19264T (=DSM 44701T), isolated from a smear-ripened cheese.</title>
        <authorList>
            <consortium name="US DOE Joint Genome Institute (JGI-PGF)"/>
            <person name="Walter F."/>
            <person name="Albersmeier A."/>
            <person name="Kalinowski J."/>
            <person name="Ruckert C."/>
        </authorList>
    </citation>
    <scope>NUCLEOTIDE SEQUENCE</scope>
    <source>
        <strain evidence="2">CGMCC 4.7110</strain>
    </source>
</reference>
<dbReference type="EMBL" id="BMML01000011">
    <property type="protein sequence ID" value="GGN20237.1"/>
    <property type="molecule type" value="Genomic_DNA"/>
</dbReference>
<feature type="domain" description="HTH IS21-type" evidence="1">
    <location>
        <begin position="298"/>
        <end position="362"/>
    </location>
</feature>
<dbReference type="Pfam" id="PF14690">
    <property type="entry name" value="Zn_ribbon_ISL3"/>
    <property type="match status" value="1"/>
</dbReference>
<dbReference type="RefSeq" id="WP_229713338.1">
    <property type="nucleotide sequence ID" value="NZ_BMML01000011.1"/>
</dbReference>
<dbReference type="PANTHER" id="PTHR33498">
    <property type="entry name" value="TRANSPOSASE FOR INSERTION SEQUENCE ELEMENT IS1557"/>
    <property type="match status" value="1"/>
</dbReference>
<dbReference type="PROSITE" id="PS50531">
    <property type="entry name" value="HTH_IS21"/>
    <property type="match status" value="1"/>
</dbReference>
<evidence type="ECO:0000313" key="2">
    <source>
        <dbReference type="EMBL" id="GGN20237.1"/>
    </source>
</evidence>
<dbReference type="Gene3D" id="1.10.10.60">
    <property type="entry name" value="Homeodomain-like"/>
    <property type="match status" value="1"/>
</dbReference>
<organism evidence="2 3">
    <name type="scientific">Streptomyces fuscichromogenes</name>
    <dbReference type="NCBI Taxonomy" id="1324013"/>
    <lineage>
        <taxon>Bacteria</taxon>
        <taxon>Bacillati</taxon>
        <taxon>Actinomycetota</taxon>
        <taxon>Actinomycetes</taxon>
        <taxon>Kitasatosporales</taxon>
        <taxon>Streptomycetaceae</taxon>
        <taxon>Streptomyces</taxon>
    </lineage>
</organism>
<reference evidence="2" key="2">
    <citation type="submission" date="2020-09" db="EMBL/GenBank/DDBJ databases">
        <authorList>
            <person name="Sun Q."/>
            <person name="Zhou Y."/>
        </authorList>
    </citation>
    <scope>NUCLEOTIDE SEQUENCE</scope>
    <source>
        <strain evidence="2">CGMCC 4.7110</strain>
    </source>
</reference>
<name>A0A917XG10_9ACTN</name>
<protein>
    <submittedName>
        <fullName evidence="2">Transposase</fullName>
    </submittedName>
</protein>
<dbReference type="AlphaFoldDB" id="A0A917XG10"/>
<accession>A0A917XG10</accession>
<dbReference type="Proteomes" id="UP000653411">
    <property type="component" value="Unassembled WGS sequence"/>
</dbReference>
<dbReference type="InterPro" id="IPR017894">
    <property type="entry name" value="HTH_IS21_transposase_type"/>
</dbReference>
<comment type="caution">
    <text evidence="2">The sequence shown here is derived from an EMBL/GenBank/DDBJ whole genome shotgun (WGS) entry which is preliminary data.</text>
</comment>
<sequence length="550" mass="60533">MTVCHRRTILAECEELLKAVLPHLNGVLVEQVSPEIGVLRIVARTSESVAVSCPDCGTPSVRRHSGYQRRLADGAVGGRQVCIELMIRRLFCDALGCPRVTFAEQVDGLTVRYGRRTPQLKALLSAVAVALAGRAGERLAAKLPVPVSGTTLLSLAMGLPDPLAETPRVLGVDEFALRKGHHSYGTVLVDCETRAPVDLLPEREAASFAVWLTAHPGVEIICRDRGGCYADGARTGAPEAVQVADLWHVWHNLAEAVKRLVSRHHACLRDPDPAPGTAPDILHPPVSHGGRLAARAERHHTAVHDLLGQGMSIHAIARQLELARNTVRRYARAATWEELATGRWQNLPSILDPYKPYLHQLWREGHTVAVRLHAELRERGFTGSYSAVRDYLQRFRRTPDDSPPPRPPGVRKVTGWITRRPDRVSQDDRQKLKEILARCPELEAATGHVRSFAAMMAAHSADRLPQWIADARADESHGLRNFADGLMKDLDAVTLGLNTPWSSGCVEGRVTDIKFLKRQMAGRAGHPLLRKRALLVAADRRQHRVTTAAA</sequence>
<dbReference type="InterPro" id="IPR029261">
    <property type="entry name" value="Transposase_Znf"/>
</dbReference>
<dbReference type="Pfam" id="PF01610">
    <property type="entry name" value="DDE_Tnp_ISL3"/>
    <property type="match status" value="2"/>
</dbReference>
<dbReference type="NCBIfam" id="NF033550">
    <property type="entry name" value="transpos_ISL3"/>
    <property type="match status" value="1"/>
</dbReference>
<dbReference type="InterPro" id="IPR002560">
    <property type="entry name" value="Transposase_DDE"/>
</dbReference>